<proteinExistence type="predicted"/>
<dbReference type="InterPro" id="IPR039537">
    <property type="entry name" value="Retrotran_Ty1/copia-like"/>
</dbReference>
<dbReference type="InterPro" id="IPR001584">
    <property type="entry name" value="Integrase_cat-core"/>
</dbReference>
<dbReference type="InterPro" id="IPR012337">
    <property type="entry name" value="RNaseH-like_sf"/>
</dbReference>
<dbReference type="InterPro" id="IPR013103">
    <property type="entry name" value="RVT_2"/>
</dbReference>
<dbReference type="Pfam" id="PF07727">
    <property type="entry name" value="RVT_2"/>
    <property type="match status" value="1"/>
</dbReference>
<dbReference type="GO" id="GO:0003676">
    <property type="term" value="F:nucleic acid binding"/>
    <property type="evidence" value="ECO:0007669"/>
    <property type="project" value="InterPro"/>
</dbReference>
<feature type="domain" description="Integrase catalytic" evidence="4">
    <location>
        <begin position="293"/>
        <end position="452"/>
    </location>
</feature>
<keyword evidence="1" id="KW-0479">Metal-binding</keyword>
<evidence type="ECO:0000256" key="3">
    <source>
        <dbReference type="SAM" id="MobiDB-lite"/>
    </source>
</evidence>
<feature type="compositionally biased region" description="Basic residues" evidence="3">
    <location>
        <begin position="257"/>
        <end position="271"/>
    </location>
</feature>
<feature type="region of interest" description="Disordered" evidence="3">
    <location>
        <begin position="72"/>
        <end position="102"/>
    </location>
</feature>
<evidence type="ECO:0000313" key="5">
    <source>
        <dbReference type="EMBL" id="GEU90247.1"/>
    </source>
</evidence>
<evidence type="ECO:0000256" key="1">
    <source>
        <dbReference type="ARBA" id="ARBA00022723"/>
    </source>
</evidence>
<feature type="compositionally biased region" description="Basic and acidic residues" evidence="3">
    <location>
        <begin position="81"/>
        <end position="97"/>
    </location>
</feature>
<feature type="compositionally biased region" description="Low complexity" evidence="3">
    <location>
        <begin position="207"/>
        <end position="240"/>
    </location>
</feature>
<dbReference type="AlphaFoldDB" id="A0A6L2NXB3"/>
<reference evidence="5" key="1">
    <citation type="journal article" date="2019" name="Sci. Rep.">
        <title>Draft genome of Tanacetum cinerariifolium, the natural source of mosquito coil.</title>
        <authorList>
            <person name="Yamashiro T."/>
            <person name="Shiraishi A."/>
            <person name="Satake H."/>
            <person name="Nakayama K."/>
        </authorList>
    </citation>
    <scope>NUCLEOTIDE SEQUENCE</scope>
</reference>
<dbReference type="InterPro" id="IPR036397">
    <property type="entry name" value="RNaseH_sf"/>
</dbReference>
<evidence type="ECO:0000256" key="2">
    <source>
        <dbReference type="ARBA" id="ARBA00022801"/>
    </source>
</evidence>
<feature type="region of interest" description="Disordered" evidence="3">
    <location>
        <begin position="207"/>
        <end position="297"/>
    </location>
</feature>
<organism evidence="5">
    <name type="scientific">Tanacetum cinerariifolium</name>
    <name type="common">Dalmatian daisy</name>
    <name type="synonym">Chrysanthemum cinerariifolium</name>
    <dbReference type="NCBI Taxonomy" id="118510"/>
    <lineage>
        <taxon>Eukaryota</taxon>
        <taxon>Viridiplantae</taxon>
        <taxon>Streptophyta</taxon>
        <taxon>Embryophyta</taxon>
        <taxon>Tracheophyta</taxon>
        <taxon>Spermatophyta</taxon>
        <taxon>Magnoliopsida</taxon>
        <taxon>eudicotyledons</taxon>
        <taxon>Gunneridae</taxon>
        <taxon>Pentapetalae</taxon>
        <taxon>asterids</taxon>
        <taxon>campanulids</taxon>
        <taxon>Asterales</taxon>
        <taxon>Asteraceae</taxon>
        <taxon>Asteroideae</taxon>
        <taxon>Anthemideae</taxon>
        <taxon>Anthemidinae</taxon>
        <taxon>Tanacetum</taxon>
    </lineage>
</organism>
<comment type="caution">
    <text evidence="5">The sequence shown here is derived from an EMBL/GenBank/DDBJ whole genome shotgun (WGS) entry which is preliminary data.</text>
</comment>
<dbReference type="SUPFAM" id="SSF53098">
    <property type="entry name" value="Ribonuclease H-like"/>
    <property type="match status" value="1"/>
</dbReference>
<name>A0A6L2NXB3_TANCI</name>
<feature type="compositionally biased region" description="Basic and acidic residues" evidence="3">
    <location>
        <begin position="241"/>
        <end position="254"/>
    </location>
</feature>
<gene>
    <name evidence="5" type="ORF">Tci_062225</name>
</gene>
<accession>A0A6L2NXB3</accession>
<dbReference type="InterPro" id="IPR057670">
    <property type="entry name" value="SH3_retrovirus"/>
</dbReference>
<sequence length="668" mass="76295">MKHFEHVGGKEGMVDNRYLNANYVLLTLRKLEETADTNKENAAEVVEQKEPDKEQITLEEYEKALEEKRKALMSHPNNNLKSEDDKSSYHDTSKDSQDYLSDDSSEDLINFLSSRDLQWQFPKQSHEEEPKPVPRKTEEEDPLPIDVLMKIEEEDPLSIDIVVEHLDHWAFKPSTHPLIAISMYPLKGVEATCALEVDAITLDLVKTKSSSPNKPSSLESSSSLDTLTTSTSVGRSGTSLDRARISRVQQEEVQSKNQKKKSRKAAKRNQGKGKPEMGYAHVQAPPFAPKPKNPPTPKMDNLVKDVSCHQCGEVGHWRRNFPIYLTELMKKKKLSQGASTSVFQTEVDNQLEKTTKSLRSDHGGKYMSQEFLDHLKEHGIISHQTPLYTPQHNGVFERRNRTLLDMVCSMMSQTTLPKSFWDYDLESAARVLNMFPTKKVDKTPEVWHEQALKMSYLKVWGCEALVKRDTLTKPNKLEPRAFKCIFVGHPKETMGYSFHYPHANKVFVPQNAEFFENDIIDQEANGSLENHEIIQEEDTETFSHVADIRAIMILIAIAAFYDYEIWQIDVKTAFLNGYLNEEVYMEQPEGLVSQKFPNRNITSQFQQNPDEFHSTAVKNILKCLRNTKDMFLVYGGAVDWKSTKQSIFATSSTDVEYIAAFDASKEAV</sequence>
<keyword evidence="2" id="KW-0378">Hydrolase</keyword>
<dbReference type="PANTHER" id="PTHR42648:SF27">
    <property type="entry name" value="RNA-DIRECTED DNA POLYMERASE"/>
    <property type="match status" value="1"/>
</dbReference>
<dbReference type="EMBL" id="BKCJ010010144">
    <property type="protein sequence ID" value="GEU90247.1"/>
    <property type="molecule type" value="Genomic_DNA"/>
</dbReference>
<dbReference type="GO" id="GO:0016787">
    <property type="term" value="F:hydrolase activity"/>
    <property type="evidence" value="ECO:0007669"/>
    <property type="project" value="UniProtKB-KW"/>
</dbReference>
<dbReference type="PROSITE" id="PS50994">
    <property type="entry name" value="INTEGRASE"/>
    <property type="match status" value="1"/>
</dbReference>
<dbReference type="GO" id="GO:0015074">
    <property type="term" value="P:DNA integration"/>
    <property type="evidence" value="ECO:0007669"/>
    <property type="project" value="InterPro"/>
</dbReference>
<feature type="compositionally biased region" description="Basic and acidic residues" evidence="3">
    <location>
        <begin position="124"/>
        <end position="138"/>
    </location>
</feature>
<dbReference type="GO" id="GO:0046872">
    <property type="term" value="F:metal ion binding"/>
    <property type="evidence" value="ECO:0007669"/>
    <property type="project" value="UniProtKB-KW"/>
</dbReference>
<evidence type="ECO:0000259" key="4">
    <source>
        <dbReference type="PROSITE" id="PS50994"/>
    </source>
</evidence>
<protein>
    <submittedName>
        <fullName evidence="5">Retrotransposon protein, putative, Ty1-copia subclass</fullName>
    </submittedName>
</protein>
<feature type="compositionally biased region" description="Pro residues" evidence="3">
    <location>
        <begin position="286"/>
        <end position="297"/>
    </location>
</feature>
<feature type="region of interest" description="Disordered" evidence="3">
    <location>
        <begin position="120"/>
        <end position="141"/>
    </location>
</feature>
<dbReference type="PANTHER" id="PTHR42648">
    <property type="entry name" value="TRANSPOSASE, PUTATIVE-RELATED"/>
    <property type="match status" value="1"/>
</dbReference>
<dbReference type="Gene3D" id="3.30.420.10">
    <property type="entry name" value="Ribonuclease H-like superfamily/Ribonuclease H"/>
    <property type="match status" value="1"/>
</dbReference>
<dbReference type="Pfam" id="PF25597">
    <property type="entry name" value="SH3_retrovirus"/>
    <property type="match status" value="1"/>
</dbReference>